<dbReference type="InterPro" id="IPR018060">
    <property type="entry name" value="HTH_AraC"/>
</dbReference>
<dbReference type="EMBL" id="RQTJ01000050">
    <property type="protein sequence ID" value="RRA89839.1"/>
    <property type="molecule type" value="Genomic_DNA"/>
</dbReference>
<evidence type="ECO:0000256" key="1">
    <source>
        <dbReference type="ARBA" id="ARBA00023015"/>
    </source>
</evidence>
<dbReference type="PANTHER" id="PTHR43280">
    <property type="entry name" value="ARAC-FAMILY TRANSCRIPTIONAL REGULATOR"/>
    <property type="match status" value="1"/>
</dbReference>
<evidence type="ECO:0000256" key="3">
    <source>
        <dbReference type="ARBA" id="ARBA00023163"/>
    </source>
</evidence>
<dbReference type="PANTHER" id="PTHR43280:SF2">
    <property type="entry name" value="HTH-TYPE TRANSCRIPTIONAL REGULATOR EXSA"/>
    <property type="match status" value="1"/>
</dbReference>
<name>A0A3P1AL57_9FLAO</name>
<keyword evidence="2" id="KW-0238">DNA-binding</keyword>
<dbReference type="InterPro" id="IPR009057">
    <property type="entry name" value="Homeodomain-like_sf"/>
</dbReference>
<protein>
    <submittedName>
        <fullName evidence="5">AraC family transcriptional regulator</fullName>
    </submittedName>
</protein>
<dbReference type="SUPFAM" id="SSF46689">
    <property type="entry name" value="Homeodomain-like"/>
    <property type="match status" value="1"/>
</dbReference>
<dbReference type="OrthoDB" id="9791615at2"/>
<dbReference type="InterPro" id="IPR018062">
    <property type="entry name" value="HTH_AraC-typ_CS"/>
</dbReference>
<evidence type="ECO:0000259" key="4">
    <source>
        <dbReference type="PROSITE" id="PS01124"/>
    </source>
</evidence>
<sequence length="302" mass="35559">MIHLTISRNRWNNLLKGMLEVGKGRINQRLSIGYRNDKFEGIEVLFNMLCEELSQRLLHLSFIKPTEFQRYINHFVIITDSEFTITNTCTNFLEQYNLDPYTIKGSSFLKLADPGTASYLTAVYGVGDQTVDTKPKILLLKEDRFAYSIKKMYLEQLFVISLHQIYIDKKYFKPPHETGVAEKNRLLENKRYEEVIERIKTEIDTLPFSKKLALKDIVKNHSINITLLKKLFKQQYQCGVYEYQIKLRMNAAHELIVGGEMPLKKIAADMGYRQYSAFVKYFKRYFNILPKDLRKLSKQQHD</sequence>
<keyword evidence="3" id="KW-0804">Transcription</keyword>
<gene>
    <name evidence="5" type="ORF">EG242_14060</name>
</gene>
<dbReference type="SMART" id="SM00342">
    <property type="entry name" value="HTH_ARAC"/>
    <property type="match status" value="1"/>
</dbReference>
<reference evidence="5 6" key="1">
    <citation type="submission" date="2018-11" db="EMBL/GenBank/DDBJ databases">
        <title>Flavobacterium sp. nov., YIM 102796 draft genome.</title>
        <authorList>
            <person name="Li G."/>
            <person name="Jiang Y."/>
        </authorList>
    </citation>
    <scope>NUCLEOTIDE SEQUENCE [LARGE SCALE GENOMIC DNA]</scope>
    <source>
        <strain evidence="5 6">YIM 102796</strain>
    </source>
</reference>
<dbReference type="Proteomes" id="UP000268372">
    <property type="component" value="Unassembled WGS sequence"/>
</dbReference>
<dbReference type="Gene3D" id="1.10.10.60">
    <property type="entry name" value="Homeodomain-like"/>
    <property type="match status" value="1"/>
</dbReference>
<evidence type="ECO:0000313" key="6">
    <source>
        <dbReference type="Proteomes" id="UP000268372"/>
    </source>
</evidence>
<evidence type="ECO:0000313" key="5">
    <source>
        <dbReference type="EMBL" id="RRA89839.1"/>
    </source>
</evidence>
<keyword evidence="1" id="KW-0805">Transcription regulation</keyword>
<comment type="caution">
    <text evidence="5">The sequence shown here is derived from an EMBL/GenBank/DDBJ whole genome shotgun (WGS) entry which is preliminary data.</text>
</comment>
<keyword evidence="6" id="KW-1185">Reference proteome</keyword>
<proteinExistence type="predicted"/>
<dbReference type="AlphaFoldDB" id="A0A3P1AL57"/>
<dbReference type="RefSeq" id="WP_124900496.1">
    <property type="nucleotide sequence ID" value="NZ_RQTJ01000050.1"/>
</dbReference>
<evidence type="ECO:0000256" key="2">
    <source>
        <dbReference type="ARBA" id="ARBA00023125"/>
    </source>
</evidence>
<dbReference type="Pfam" id="PF12833">
    <property type="entry name" value="HTH_18"/>
    <property type="match status" value="1"/>
</dbReference>
<dbReference type="PROSITE" id="PS01124">
    <property type="entry name" value="HTH_ARAC_FAMILY_2"/>
    <property type="match status" value="1"/>
</dbReference>
<feature type="domain" description="HTH araC/xylS-type" evidence="4">
    <location>
        <begin position="193"/>
        <end position="296"/>
    </location>
</feature>
<dbReference type="GO" id="GO:0003700">
    <property type="term" value="F:DNA-binding transcription factor activity"/>
    <property type="evidence" value="ECO:0007669"/>
    <property type="project" value="InterPro"/>
</dbReference>
<accession>A0A3P1AL57</accession>
<dbReference type="PROSITE" id="PS00041">
    <property type="entry name" value="HTH_ARAC_FAMILY_1"/>
    <property type="match status" value="1"/>
</dbReference>
<dbReference type="GO" id="GO:0043565">
    <property type="term" value="F:sequence-specific DNA binding"/>
    <property type="evidence" value="ECO:0007669"/>
    <property type="project" value="InterPro"/>
</dbReference>
<organism evidence="5 6">
    <name type="scientific">Paenimyroides viscosum</name>
    <dbReference type="NCBI Taxonomy" id="2488729"/>
    <lineage>
        <taxon>Bacteria</taxon>
        <taxon>Pseudomonadati</taxon>
        <taxon>Bacteroidota</taxon>
        <taxon>Flavobacteriia</taxon>
        <taxon>Flavobacteriales</taxon>
        <taxon>Flavobacteriaceae</taxon>
        <taxon>Paenimyroides</taxon>
    </lineage>
</organism>